<dbReference type="EMBL" id="HF935343">
    <property type="protein sequence ID" value="CCX07226.1"/>
    <property type="molecule type" value="Genomic_DNA"/>
</dbReference>
<dbReference type="Proteomes" id="UP000018144">
    <property type="component" value="Unassembled WGS sequence"/>
</dbReference>
<dbReference type="AlphaFoldDB" id="U4KYZ1"/>
<sequence>MKILTKEEEDEHYRAVLRGGISGGLVGLGAGLGSALILHKRWPFFKQLTLPFRAFYVTSVATFVSIIQADRYSRAYEAARHENLRYQDTTSRLLAEQQANRSNWEKAMALGKEYRYTIVSSSWAASMAGAWWYVSRDRYLTTAQKLVQARVYAQGLTLMILVATAAFELSDAKAAKEAEKQRQLDPAHAPARVHREHYQGEDLWKDMVEAEEKRLAARRAAADEKVQQ</sequence>
<name>U4KYZ1_PYROM</name>
<comment type="subcellular location">
    <subcellularLocation>
        <location evidence="1">Mitochondrion</location>
    </subcellularLocation>
</comment>
<dbReference type="OMA" id="LWMDMVE"/>
<gene>
    <name evidence="8" type="ORF">PCON_06815</name>
</gene>
<proteinExistence type="predicted"/>
<keyword evidence="3 6" id="KW-1133">Transmembrane helix</keyword>
<dbReference type="InterPro" id="IPR040153">
    <property type="entry name" value="Rcf2"/>
</dbReference>
<dbReference type="PROSITE" id="PS51503">
    <property type="entry name" value="HIG1"/>
    <property type="match status" value="1"/>
</dbReference>
<keyword evidence="2 6" id="KW-0812">Transmembrane</keyword>
<dbReference type="GO" id="GO:0033617">
    <property type="term" value="P:mitochondrial respiratory chain complex IV assembly"/>
    <property type="evidence" value="ECO:0007669"/>
    <property type="project" value="TreeGrafter"/>
</dbReference>
<feature type="domain" description="HIG1" evidence="7">
    <location>
        <begin position="88"/>
        <end position="179"/>
    </location>
</feature>
<dbReference type="PANTHER" id="PTHR28018">
    <property type="entry name" value="RESPIRATORY SUPERCOMPLEX FACTOR 2, MITOCHONDRIAL"/>
    <property type="match status" value="1"/>
</dbReference>
<evidence type="ECO:0000256" key="5">
    <source>
        <dbReference type="SAM" id="MobiDB-lite"/>
    </source>
</evidence>
<reference evidence="8 9" key="1">
    <citation type="journal article" date="2013" name="PLoS Genet.">
        <title>The genome and development-dependent transcriptomes of Pyronema confluens: a window into fungal evolution.</title>
        <authorList>
            <person name="Traeger S."/>
            <person name="Altegoer F."/>
            <person name="Freitag M."/>
            <person name="Gabaldon T."/>
            <person name="Kempken F."/>
            <person name="Kumar A."/>
            <person name="Marcet-Houben M."/>
            <person name="Poggeler S."/>
            <person name="Stajich J.E."/>
            <person name="Nowrousian M."/>
        </authorList>
    </citation>
    <scope>NUCLEOTIDE SEQUENCE [LARGE SCALE GENOMIC DNA]</scope>
    <source>
        <strain evidence="9">CBS 100304</strain>
        <tissue evidence="8">Vegetative mycelium</tissue>
    </source>
</reference>
<keyword evidence="9" id="KW-1185">Reference proteome</keyword>
<dbReference type="eggNOG" id="ENOG502QT50">
    <property type="taxonomic scope" value="Eukaryota"/>
</dbReference>
<protein>
    <submittedName>
        <fullName evidence="8">Similar to Altered inheritance rate of mitochondria protein 38 homolog acc. no. Q9P3B2</fullName>
    </submittedName>
</protein>
<evidence type="ECO:0000256" key="3">
    <source>
        <dbReference type="ARBA" id="ARBA00022989"/>
    </source>
</evidence>
<evidence type="ECO:0000256" key="2">
    <source>
        <dbReference type="ARBA" id="ARBA00022692"/>
    </source>
</evidence>
<feature type="transmembrane region" description="Helical" evidence="6">
    <location>
        <begin position="50"/>
        <end position="69"/>
    </location>
</feature>
<dbReference type="PANTHER" id="PTHR28018:SF3">
    <property type="entry name" value="RESPIRATORY SUPERCOMPLEX FACTOR 2, MITOCHONDRIAL"/>
    <property type="match status" value="1"/>
</dbReference>
<evidence type="ECO:0000256" key="4">
    <source>
        <dbReference type="ARBA" id="ARBA00023136"/>
    </source>
</evidence>
<evidence type="ECO:0000256" key="1">
    <source>
        <dbReference type="ARBA" id="ARBA00004173"/>
    </source>
</evidence>
<dbReference type="OrthoDB" id="1915122at2759"/>
<feature type="region of interest" description="Disordered" evidence="5">
    <location>
        <begin position="178"/>
        <end position="198"/>
    </location>
</feature>
<organism evidence="8 9">
    <name type="scientific">Pyronema omphalodes (strain CBS 100304)</name>
    <name type="common">Pyronema confluens</name>
    <dbReference type="NCBI Taxonomy" id="1076935"/>
    <lineage>
        <taxon>Eukaryota</taxon>
        <taxon>Fungi</taxon>
        <taxon>Dikarya</taxon>
        <taxon>Ascomycota</taxon>
        <taxon>Pezizomycotina</taxon>
        <taxon>Pezizomycetes</taxon>
        <taxon>Pezizales</taxon>
        <taxon>Pyronemataceae</taxon>
        <taxon>Pyronema</taxon>
    </lineage>
</organism>
<feature type="transmembrane region" description="Helical" evidence="6">
    <location>
        <begin position="114"/>
        <end position="134"/>
    </location>
</feature>
<dbReference type="GO" id="GO:0005739">
    <property type="term" value="C:mitochondrion"/>
    <property type="evidence" value="ECO:0007669"/>
    <property type="project" value="UniProtKB-SubCell"/>
</dbReference>
<accession>U4KYZ1</accession>
<evidence type="ECO:0000313" key="9">
    <source>
        <dbReference type="Proteomes" id="UP000018144"/>
    </source>
</evidence>
<dbReference type="InterPro" id="IPR007667">
    <property type="entry name" value="Hypoxia_induced_domain"/>
</dbReference>
<keyword evidence="4 6" id="KW-0472">Membrane</keyword>
<evidence type="ECO:0000256" key="6">
    <source>
        <dbReference type="SAM" id="Phobius"/>
    </source>
</evidence>
<evidence type="ECO:0000313" key="8">
    <source>
        <dbReference type="EMBL" id="CCX07226.1"/>
    </source>
</evidence>
<dbReference type="STRING" id="1076935.U4KYZ1"/>
<feature type="transmembrane region" description="Helical" evidence="6">
    <location>
        <begin position="20"/>
        <end position="38"/>
    </location>
</feature>
<dbReference type="Pfam" id="PF04588">
    <property type="entry name" value="HIG_1_N"/>
    <property type="match status" value="1"/>
</dbReference>
<evidence type="ECO:0000259" key="7">
    <source>
        <dbReference type="PROSITE" id="PS51503"/>
    </source>
</evidence>